<accession>A0A9D1P3S0</accession>
<reference evidence="3" key="2">
    <citation type="journal article" date="2021" name="PeerJ">
        <title>Extensive microbial diversity within the chicken gut microbiome revealed by metagenomics and culture.</title>
        <authorList>
            <person name="Gilroy R."/>
            <person name="Ravi A."/>
            <person name="Getino M."/>
            <person name="Pursley I."/>
            <person name="Horton D.L."/>
            <person name="Alikhan N.F."/>
            <person name="Baker D."/>
            <person name="Gharbi K."/>
            <person name="Hall N."/>
            <person name="Watson M."/>
            <person name="Adriaenssens E.M."/>
            <person name="Foster-Nyarko E."/>
            <person name="Jarju S."/>
            <person name="Secka A."/>
            <person name="Antonio M."/>
            <person name="Oren A."/>
            <person name="Chaudhuri R.R."/>
            <person name="La Ragione R."/>
            <person name="Hildebrand F."/>
            <person name="Pallen M.J."/>
        </authorList>
    </citation>
    <scope>NUCLEOTIDE SEQUENCE</scope>
    <source>
        <strain evidence="3">CHK188-20938</strain>
    </source>
</reference>
<sequence length="311" mass="35327">MQVQKVMEQVNRVILGKSTEVREIMLAFLANGHILLEDIPGVGKTTLALAFSRAMELDYRRIQFTPDVLPSDLTGFSIYRRDQEKFVYQEGSVFCNLLLADEINRTSPKTQSALLEVMEERRVTVEGVTRQVPSPFLVVATQNPAGSAGTQPLPEAQMDRFMISLTIGYPDFESELAMAMGIQKEKAVDRLCPVMEREGLEEIQREICRVHVEESVCRYLLELVRKTRENEYLERGGSPRATIALVQMARAAAWLEGRSYVIPEDVEEQFPYIIQHRIRLSPEAGYEGLRPSDIVEKIRKSVKKPPLEKAI</sequence>
<dbReference type="GO" id="GO:0016887">
    <property type="term" value="F:ATP hydrolysis activity"/>
    <property type="evidence" value="ECO:0007669"/>
    <property type="project" value="InterPro"/>
</dbReference>
<dbReference type="Proteomes" id="UP000824169">
    <property type="component" value="Unassembled WGS sequence"/>
</dbReference>
<gene>
    <name evidence="3" type="ORF">IAB71_09915</name>
</gene>
<evidence type="ECO:0000259" key="1">
    <source>
        <dbReference type="Pfam" id="PF07726"/>
    </source>
</evidence>
<evidence type="ECO:0000313" key="4">
    <source>
        <dbReference type="Proteomes" id="UP000824169"/>
    </source>
</evidence>
<dbReference type="PANTHER" id="PTHR42759:SF5">
    <property type="entry name" value="METHANOL DEHYDROGENASE REGULATOR"/>
    <property type="match status" value="1"/>
</dbReference>
<dbReference type="InterPro" id="IPR011703">
    <property type="entry name" value="ATPase_AAA-3"/>
</dbReference>
<dbReference type="Pfam" id="PF07726">
    <property type="entry name" value="AAA_3"/>
    <property type="match status" value="1"/>
</dbReference>
<dbReference type="InterPro" id="IPR027417">
    <property type="entry name" value="P-loop_NTPase"/>
</dbReference>
<proteinExistence type="predicted"/>
<dbReference type="GO" id="GO:0005524">
    <property type="term" value="F:ATP binding"/>
    <property type="evidence" value="ECO:0007669"/>
    <property type="project" value="InterPro"/>
</dbReference>
<dbReference type="InterPro" id="IPR041628">
    <property type="entry name" value="ChlI/MoxR_AAA_lid"/>
</dbReference>
<reference evidence="3" key="1">
    <citation type="submission" date="2020-10" db="EMBL/GenBank/DDBJ databases">
        <authorList>
            <person name="Gilroy R."/>
        </authorList>
    </citation>
    <scope>NUCLEOTIDE SEQUENCE</scope>
    <source>
        <strain evidence="3">CHK188-20938</strain>
    </source>
</reference>
<comment type="caution">
    <text evidence="3">The sequence shown here is derived from an EMBL/GenBank/DDBJ whole genome shotgun (WGS) entry which is preliminary data.</text>
</comment>
<evidence type="ECO:0000259" key="2">
    <source>
        <dbReference type="Pfam" id="PF17863"/>
    </source>
</evidence>
<dbReference type="Gene3D" id="1.10.8.80">
    <property type="entry name" value="Magnesium chelatase subunit I, C-Terminal domain"/>
    <property type="match status" value="1"/>
</dbReference>
<dbReference type="Pfam" id="PF17863">
    <property type="entry name" value="AAA_lid_2"/>
    <property type="match status" value="1"/>
</dbReference>
<protein>
    <submittedName>
        <fullName evidence="3">MoxR family ATPase</fullName>
    </submittedName>
</protein>
<dbReference type="EMBL" id="DVOO01000029">
    <property type="protein sequence ID" value="HIV26073.1"/>
    <property type="molecule type" value="Genomic_DNA"/>
</dbReference>
<feature type="domain" description="ChlI/MoxR AAA lid" evidence="2">
    <location>
        <begin position="225"/>
        <end position="298"/>
    </location>
</feature>
<dbReference type="SUPFAM" id="SSF52540">
    <property type="entry name" value="P-loop containing nucleoside triphosphate hydrolases"/>
    <property type="match status" value="1"/>
</dbReference>
<feature type="domain" description="ATPase AAA-3" evidence="1">
    <location>
        <begin position="33"/>
        <end position="163"/>
    </location>
</feature>
<name>A0A9D1P3S0_9FIRM</name>
<dbReference type="PANTHER" id="PTHR42759">
    <property type="entry name" value="MOXR FAMILY PROTEIN"/>
    <property type="match status" value="1"/>
</dbReference>
<dbReference type="PIRSF" id="PIRSF002849">
    <property type="entry name" value="AAA_ATPase_chaperone_MoxR_prd"/>
    <property type="match status" value="1"/>
</dbReference>
<dbReference type="CDD" id="cd00009">
    <property type="entry name" value="AAA"/>
    <property type="match status" value="1"/>
</dbReference>
<dbReference type="InterPro" id="IPR050764">
    <property type="entry name" value="CbbQ/NirQ/NorQ/GpvN"/>
</dbReference>
<evidence type="ECO:0000313" key="3">
    <source>
        <dbReference type="EMBL" id="HIV26073.1"/>
    </source>
</evidence>
<dbReference type="Gene3D" id="3.40.50.300">
    <property type="entry name" value="P-loop containing nucleotide triphosphate hydrolases"/>
    <property type="match status" value="1"/>
</dbReference>
<organism evidence="3 4">
    <name type="scientific">Candidatus Scatomonas pullistercoris</name>
    <dbReference type="NCBI Taxonomy" id="2840920"/>
    <lineage>
        <taxon>Bacteria</taxon>
        <taxon>Bacillati</taxon>
        <taxon>Bacillota</taxon>
        <taxon>Clostridia</taxon>
        <taxon>Lachnospirales</taxon>
        <taxon>Lachnospiraceae</taxon>
        <taxon>Lachnospiraceae incertae sedis</taxon>
        <taxon>Candidatus Scatomonas</taxon>
    </lineage>
</organism>
<dbReference type="AlphaFoldDB" id="A0A9D1P3S0"/>